<dbReference type="PROSITE" id="PS50011">
    <property type="entry name" value="PROTEIN_KINASE_DOM"/>
    <property type="match status" value="1"/>
</dbReference>
<name>A0A1V9XX81_9ACAR</name>
<evidence type="ECO:0000313" key="5">
    <source>
        <dbReference type="Proteomes" id="UP000192247"/>
    </source>
</evidence>
<keyword evidence="4" id="KW-0418">Kinase</keyword>
<dbReference type="InterPro" id="IPR017441">
    <property type="entry name" value="Protein_kinase_ATP_BS"/>
</dbReference>
<feature type="compositionally biased region" description="Polar residues" evidence="2">
    <location>
        <begin position="1"/>
        <end position="22"/>
    </location>
</feature>
<dbReference type="FunCoup" id="A0A1V9XX81">
    <property type="interactions" value="97"/>
</dbReference>
<sequence>MVCSPSHGSTAMSKINTEQSAKSAKEPATKKPRTSDFIERSPPKGTKTNTTTRANSPKKRRKSEGGDADQPSTLAASASDISAAGLDQSLTTIVSEIPFGPSSPSISPKKKSSQRPSSFTFSHISVASLFRRSFTRIKERHSQHSVCKPCYVQLERIKYEKVLPLVVPEYPVSFTYLLNSWDLEVAAKIGEGSFSEVFCVTKVEPLAGHAYVIKVVPVGEHGQPRFEDLLPEMCMSLAGRNLLESDINRAPTFIGLQGLHLARGQYTPEMVAACEQFALDNPGEAEHPLPTERPVDQYFIVFFTSYDGVELESTLPVLTPAQKCSIVLQITLGLAAAEAAFDFEHRDMHLSNLVVSDYPSIRNGSPANSLIEFRVEGRSHWVNSFGKKVALIDYGMSRLVVDETLYTSFSSSILEGRNMQRKTYREQHELVGGNGGYRTARPETNGLWIKFLICKLFPKRPVNPSKASYAAQVNRLYEVLSTKAVCARSCIPLIASVTESH</sequence>
<keyword evidence="1" id="KW-0067">ATP-binding</keyword>
<dbReference type="STRING" id="418985.A0A1V9XX81"/>
<feature type="binding site" evidence="1">
    <location>
        <position position="214"/>
    </location>
    <ligand>
        <name>ATP</name>
        <dbReference type="ChEBI" id="CHEBI:30616"/>
    </ligand>
</feature>
<proteinExistence type="predicted"/>
<dbReference type="InParanoid" id="A0A1V9XX81"/>
<accession>A0A1V9XX81</accession>
<dbReference type="PANTHER" id="PTHR24419:SF18">
    <property type="entry name" value="SERINE_THREONINE-PROTEIN KINASE HASPIN"/>
    <property type="match status" value="1"/>
</dbReference>
<dbReference type="EMBL" id="MNPL01002624">
    <property type="protein sequence ID" value="OQR78115.1"/>
    <property type="molecule type" value="Genomic_DNA"/>
</dbReference>
<dbReference type="GO" id="GO:0000278">
    <property type="term" value="P:mitotic cell cycle"/>
    <property type="evidence" value="ECO:0007669"/>
    <property type="project" value="TreeGrafter"/>
</dbReference>
<keyword evidence="1" id="KW-0547">Nucleotide-binding</keyword>
<reference evidence="4 5" key="1">
    <citation type="journal article" date="2017" name="Gigascience">
        <title>Draft genome of the honey bee ectoparasitic mite, Tropilaelaps mercedesae, is shaped by the parasitic life history.</title>
        <authorList>
            <person name="Dong X."/>
            <person name="Armstrong S.D."/>
            <person name="Xia D."/>
            <person name="Makepeace B.L."/>
            <person name="Darby A.C."/>
            <person name="Kadowaki T."/>
        </authorList>
    </citation>
    <scope>NUCLEOTIDE SEQUENCE [LARGE SCALE GENOMIC DNA]</scope>
    <source>
        <strain evidence="4">Wuxi-XJTLU</strain>
    </source>
</reference>
<keyword evidence="4" id="KW-0808">Transferase</keyword>
<dbReference type="PROSITE" id="PS00107">
    <property type="entry name" value="PROTEIN_KINASE_ATP"/>
    <property type="match status" value="1"/>
</dbReference>
<dbReference type="PANTHER" id="PTHR24419">
    <property type="entry name" value="INTERLEUKIN-1 RECEPTOR-ASSOCIATED KINASE"/>
    <property type="match status" value="1"/>
</dbReference>
<dbReference type="GO" id="GO:0005737">
    <property type="term" value="C:cytoplasm"/>
    <property type="evidence" value="ECO:0007669"/>
    <property type="project" value="TreeGrafter"/>
</dbReference>
<evidence type="ECO:0000313" key="4">
    <source>
        <dbReference type="EMBL" id="OQR78115.1"/>
    </source>
</evidence>
<dbReference type="OrthoDB" id="6421756at2759"/>
<evidence type="ECO:0000259" key="3">
    <source>
        <dbReference type="PROSITE" id="PS50011"/>
    </source>
</evidence>
<dbReference type="Pfam" id="PF12330">
    <property type="entry name" value="Haspin_kinase"/>
    <property type="match status" value="1"/>
</dbReference>
<dbReference type="SMART" id="SM00220">
    <property type="entry name" value="S_TKc"/>
    <property type="match status" value="1"/>
</dbReference>
<dbReference type="GO" id="GO:0005524">
    <property type="term" value="F:ATP binding"/>
    <property type="evidence" value="ECO:0007669"/>
    <property type="project" value="UniProtKB-UniRule"/>
</dbReference>
<dbReference type="GO" id="GO:0005634">
    <property type="term" value="C:nucleus"/>
    <property type="evidence" value="ECO:0007669"/>
    <property type="project" value="TreeGrafter"/>
</dbReference>
<comment type="caution">
    <text evidence="4">The sequence shown here is derived from an EMBL/GenBank/DDBJ whole genome shotgun (WGS) entry which is preliminary data.</text>
</comment>
<feature type="domain" description="Protein kinase" evidence="3">
    <location>
        <begin position="183"/>
        <end position="501"/>
    </location>
</feature>
<dbReference type="Proteomes" id="UP000192247">
    <property type="component" value="Unassembled WGS sequence"/>
</dbReference>
<dbReference type="GO" id="GO:0035556">
    <property type="term" value="P:intracellular signal transduction"/>
    <property type="evidence" value="ECO:0007669"/>
    <property type="project" value="TreeGrafter"/>
</dbReference>
<feature type="compositionally biased region" description="Polar residues" evidence="2">
    <location>
        <begin position="70"/>
        <end position="80"/>
    </location>
</feature>
<gene>
    <name evidence="4" type="ORF">BIW11_00356</name>
</gene>
<dbReference type="AlphaFoldDB" id="A0A1V9XX81"/>
<evidence type="ECO:0000256" key="2">
    <source>
        <dbReference type="SAM" id="MobiDB-lite"/>
    </source>
</evidence>
<dbReference type="SUPFAM" id="SSF56112">
    <property type="entry name" value="Protein kinase-like (PK-like)"/>
    <property type="match status" value="1"/>
</dbReference>
<dbReference type="InterPro" id="IPR011009">
    <property type="entry name" value="Kinase-like_dom_sf"/>
</dbReference>
<dbReference type="GO" id="GO:0072354">
    <property type="term" value="F:histone H3T3 kinase activity"/>
    <property type="evidence" value="ECO:0007669"/>
    <property type="project" value="TreeGrafter"/>
</dbReference>
<feature type="region of interest" description="Disordered" evidence="2">
    <location>
        <begin position="1"/>
        <end position="80"/>
    </location>
</feature>
<dbReference type="InterPro" id="IPR000719">
    <property type="entry name" value="Prot_kinase_dom"/>
</dbReference>
<evidence type="ECO:0000256" key="1">
    <source>
        <dbReference type="PROSITE-ProRule" id="PRU10141"/>
    </source>
</evidence>
<organism evidence="4 5">
    <name type="scientific">Tropilaelaps mercedesae</name>
    <dbReference type="NCBI Taxonomy" id="418985"/>
    <lineage>
        <taxon>Eukaryota</taxon>
        <taxon>Metazoa</taxon>
        <taxon>Ecdysozoa</taxon>
        <taxon>Arthropoda</taxon>
        <taxon>Chelicerata</taxon>
        <taxon>Arachnida</taxon>
        <taxon>Acari</taxon>
        <taxon>Parasitiformes</taxon>
        <taxon>Mesostigmata</taxon>
        <taxon>Gamasina</taxon>
        <taxon>Dermanyssoidea</taxon>
        <taxon>Laelapidae</taxon>
        <taxon>Tropilaelaps</taxon>
    </lineage>
</organism>
<feature type="compositionally biased region" description="Basic and acidic residues" evidence="2">
    <location>
        <begin position="23"/>
        <end position="42"/>
    </location>
</feature>
<protein>
    <submittedName>
        <fullName evidence="4">Serine/threonine-protein kinase haspin-like</fullName>
    </submittedName>
</protein>
<keyword evidence="5" id="KW-1185">Reference proteome</keyword>
<dbReference type="Gene3D" id="3.30.200.20">
    <property type="entry name" value="Phosphorylase Kinase, domain 1"/>
    <property type="match status" value="1"/>
</dbReference>
<dbReference type="Gene3D" id="1.10.510.10">
    <property type="entry name" value="Transferase(Phosphotransferase) domain 1"/>
    <property type="match status" value="1"/>
</dbReference>
<feature type="compositionally biased region" description="Polar residues" evidence="2">
    <location>
        <begin position="46"/>
        <end position="55"/>
    </location>
</feature>